<dbReference type="InterPro" id="IPR004045">
    <property type="entry name" value="Glutathione_S-Trfase_N"/>
</dbReference>
<reference evidence="5 6" key="1">
    <citation type="submission" date="2023-03" db="EMBL/GenBank/DDBJ databases">
        <title>High-quality genome of Scylla paramamosain provides insights in environmental adaptation.</title>
        <authorList>
            <person name="Zhang L."/>
        </authorList>
    </citation>
    <scope>NUCLEOTIDE SEQUENCE [LARGE SCALE GENOMIC DNA]</scope>
    <source>
        <strain evidence="5">LZ_2023a</strain>
        <tissue evidence="5">Muscle</tissue>
    </source>
</reference>
<feature type="domain" description="GST N-terminal" evidence="3">
    <location>
        <begin position="18"/>
        <end position="96"/>
    </location>
</feature>
<dbReference type="InterPro" id="IPR010987">
    <property type="entry name" value="Glutathione-S-Trfase_C-like"/>
</dbReference>
<dbReference type="Pfam" id="PF13410">
    <property type="entry name" value="GST_C_2"/>
    <property type="match status" value="1"/>
</dbReference>
<dbReference type="PANTHER" id="PTHR43968:SF6">
    <property type="entry name" value="GLUTATHIONE S-TRANSFERASE OMEGA"/>
    <property type="match status" value="1"/>
</dbReference>
<evidence type="ECO:0000313" key="5">
    <source>
        <dbReference type="EMBL" id="KAK8399234.1"/>
    </source>
</evidence>
<dbReference type="InterPro" id="IPR040079">
    <property type="entry name" value="Glutathione_S-Trfase"/>
</dbReference>
<dbReference type="FunFam" id="3.40.30.10:FF:000123">
    <property type="entry name" value="Glutathione transferase o1"/>
    <property type="match status" value="1"/>
</dbReference>
<organism evidence="5 6">
    <name type="scientific">Scylla paramamosain</name>
    <name type="common">Mud crab</name>
    <dbReference type="NCBI Taxonomy" id="85552"/>
    <lineage>
        <taxon>Eukaryota</taxon>
        <taxon>Metazoa</taxon>
        <taxon>Ecdysozoa</taxon>
        <taxon>Arthropoda</taxon>
        <taxon>Crustacea</taxon>
        <taxon>Multicrustacea</taxon>
        <taxon>Malacostraca</taxon>
        <taxon>Eumalacostraca</taxon>
        <taxon>Eucarida</taxon>
        <taxon>Decapoda</taxon>
        <taxon>Pleocyemata</taxon>
        <taxon>Brachyura</taxon>
        <taxon>Eubrachyura</taxon>
        <taxon>Portunoidea</taxon>
        <taxon>Portunidae</taxon>
        <taxon>Portuninae</taxon>
        <taxon>Scylla</taxon>
    </lineage>
</organism>
<dbReference type="Gene3D" id="3.40.30.10">
    <property type="entry name" value="Glutaredoxin"/>
    <property type="match status" value="1"/>
</dbReference>
<sequence>MSLKHLTTGSTCPPAVAGLLRCYNMRFCPFAQRACIILAAKNVKHEIVNINLKKKPEWFFEKSPLGKVPSIELDGQIMSESLVICDYLDEVYPDPPLHPADPWRKGQDRMFLEIFGKVTGAMYKVYFSRGDQDILSKGFTDIQAGLDPFEAELTKRNTKFFGGDKPGMLDYMIWPWMERLPVAQKFGGERALPENCYPKLFSWMEDMKQDPAVKATYLSPETHYKYLLTSISGSPDYDMQLTMPCHL</sequence>
<dbReference type="SUPFAM" id="SSF52833">
    <property type="entry name" value="Thioredoxin-like"/>
    <property type="match status" value="1"/>
</dbReference>
<evidence type="ECO:0000256" key="2">
    <source>
        <dbReference type="ARBA" id="ARBA00023002"/>
    </source>
</evidence>
<name>A0AAW0UHT6_SCYPA</name>
<proteinExistence type="inferred from homology"/>
<dbReference type="GO" id="GO:0045174">
    <property type="term" value="F:glutathione dehydrogenase (ascorbate) activity"/>
    <property type="evidence" value="ECO:0007669"/>
    <property type="project" value="TreeGrafter"/>
</dbReference>
<dbReference type="GO" id="GO:0005737">
    <property type="term" value="C:cytoplasm"/>
    <property type="evidence" value="ECO:0007669"/>
    <property type="project" value="InterPro"/>
</dbReference>
<dbReference type="GO" id="GO:0004364">
    <property type="term" value="F:glutathione transferase activity"/>
    <property type="evidence" value="ECO:0007669"/>
    <property type="project" value="InterPro"/>
</dbReference>
<dbReference type="PRINTS" id="PR01625">
    <property type="entry name" value="GSTRNSFRASEO"/>
</dbReference>
<keyword evidence="6" id="KW-1185">Reference proteome</keyword>
<keyword evidence="2" id="KW-0560">Oxidoreductase</keyword>
<evidence type="ECO:0000259" key="4">
    <source>
        <dbReference type="PROSITE" id="PS50405"/>
    </source>
</evidence>
<accession>A0AAW0UHT6</accession>
<dbReference type="PROSITE" id="PS50405">
    <property type="entry name" value="GST_CTER"/>
    <property type="match status" value="1"/>
</dbReference>
<gene>
    <name evidence="5" type="ORF">O3P69_003388</name>
</gene>
<dbReference type="PANTHER" id="PTHR43968">
    <property type="match status" value="1"/>
</dbReference>
<evidence type="ECO:0000256" key="1">
    <source>
        <dbReference type="ARBA" id="ARBA00011067"/>
    </source>
</evidence>
<dbReference type="AlphaFoldDB" id="A0AAW0UHT6"/>
<dbReference type="EMBL" id="JARAKH010000011">
    <property type="protein sequence ID" value="KAK8399234.1"/>
    <property type="molecule type" value="Genomic_DNA"/>
</dbReference>
<dbReference type="SFLD" id="SFLDS00019">
    <property type="entry name" value="Glutathione_Transferase_(cytos"/>
    <property type="match status" value="1"/>
</dbReference>
<dbReference type="Pfam" id="PF13417">
    <property type="entry name" value="GST_N_3"/>
    <property type="match status" value="1"/>
</dbReference>
<dbReference type="CDD" id="cd03184">
    <property type="entry name" value="GST_C_Omega"/>
    <property type="match status" value="1"/>
</dbReference>
<evidence type="ECO:0000313" key="6">
    <source>
        <dbReference type="Proteomes" id="UP001487740"/>
    </source>
</evidence>
<dbReference type="InterPro" id="IPR050983">
    <property type="entry name" value="GST_Omega/HSP26"/>
</dbReference>
<dbReference type="SUPFAM" id="SSF47616">
    <property type="entry name" value="GST C-terminal domain-like"/>
    <property type="match status" value="1"/>
</dbReference>
<dbReference type="Gene3D" id="1.20.1050.10">
    <property type="match status" value="1"/>
</dbReference>
<dbReference type="InterPro" id="IPR036249">
    <property type="entry name" value="Thioredoxin-like_sf"/>
</dbReference>
<comment type="caution">
    <text evidence="5">The sequence shown here is derived from an EMBL/GenBank/DDBJ whole genome shotgun (WGS) entry which is preliminary data.</text>
</comment>
<dbReference type="Proteomes" id="UP001487740">
    <property type="component" value="Unassembled WGS sequence"/>
</dbReference>
<dbReference type="FunFam" id="1.20.1050.10:FF:000009">
    <property type="entry name" value="Glutathione S-transferase omega-1"/>
    <property type="match status" value="1"/>
</dbReference>
<evidence type="ECO:0000259" key="3">
    <source>
        <dbReference type="PROSITE" id="PS50404"/>
    </source>
</evidence>
<feature type="domain" description="GST C-terminal" evidence="4">
    <location>
        <begin position="101"/>
        <end position="239"/>
    </location>
</feature>
<comment type="similarity">
    <text evidence="1">Belongs to the GST superfamily. Omega family.</text>
</comment>
<dbReference type="InterPro" id="IPR036282">
    <property type="entry name" value="Glutathione-S-Trfase_C_sf"/>
</dbReference>
<dbReference type="PROSITE" id="PS50404">
    <property type="entry name" value="GST_NTER"/>
    <property type="match status" value="1"/>
</dbReference>
<protein>
    <submittedName>
        <fullName evidence="5">Uncharacterized protein</fullName>
    </submittedName>
</protein>
<dbReference type="InterPro" id="IPR005442">
    <property type="entry name" value="GST_omega"/>
</dbReference>
<dbReference type="SFLD" id="SFLDG00358">
    <property type="entry name" value="Main_(cytGST)"/>
    <property type="match status" value="1"/>
</dbReference>
<dbReference type="GO" id="GO:0006749">
    <property type="term" value="P:glutathione metabolic process"/>
    <property type="evidence" value="ECO:0007669"/>
    <property type="project" value="TreeGrafter"/>
</dbReference>